<accession>A0AAW0KAQ9</accession>
<evidence type="ECO:0000259" key="4">
    <source>
        <dbReference type="Pfam" id="PF18052"/>
    </source>
</evidence>
<evidence type="ECO:0000313" key="5">
    <source>
        <dbReference type="EMBL" id="KAK7836388.1"/>
    </source>
</evidence>
<organism evidence="5 6">
    <name type="scientific">Quercus suber</name>
    <name type="common">Cork oak</name>
    <dbReference type="NCBI Taxonomy" id="58331"/>
    <lineage>
        <taxon>Eukaryota</taxon>
        <taxon>Viridiplantae</taxon>
        <taxon>Streptophyta</taxon>
        <taxon>Embryophyta</taxon>
        <taxon>Tracheophyta</taxon>
        <taxon>Spermatophyta</taxon>
        <taxon>Magnoliopsida</taxon>
        <taxon>eudicotyledons</taxon>
        <taxon>Gunneridae</taxon>
        <taxon>Pentapetalae</taxon>
        <taxon>rosids</taxon>
        <taxon>fabids</taxon>
        <taxon>Fagales</taxon>
        <taxon>Fagaceae</taxon>
        <taxon>Quercus</taxon>
    </lineage>
</organism>
<dbReference type="PANTHER" id="PTHR19338:SF59">
    <property type="entry name" value="OS10G0162832 PROTEIN"/>
    <property type="match status" value="1"/>
</dbReference>
<protein>
    <submittedName>
        <fullName evidence="5">Disease resistance protein rpm1</fullName>
    </submittedName>
</protein>
<keyword evidence="3" id="KW-0611">Plant defense</keyword>
<keyword evidence="6" id="KW-1185">Reference proteome</keyword>
<evidence type="ECO:0000313" key="6">
    <source>
        <dbReference type="Proteomes" id="UP000237347"/>
    </source>
</evidence>
<gene>
    <name evidence="5" type="primary">RPM1_6</name>
    <name evidence="5" type="ORF">CFP56_022526</name>
</gene>
<dbReference type="InterPro" id="IPR041118">
    <property type="entry name" value="Rx_N"/>
</dbReference>
<dbReference type="GO" id="GO:0006952">
    <property type="term" value="P:defense response"/>
    <property type="evidence" value="ECO:0007669"/>
    <property type="project" value="UniProtKB-KW"/>
</dbReference>
<evidence type="ECO:0000256" key="2">
    <source>
        <dbReference type="ARBA" id="ARBA00022741"/>
    </source>
</evidence>
<sequence>MDSAIVQHLIDNILSAVATEASLLTGVRDAIEDVQHELTRMRSFLMDAVKRGASSAGEETSLTQVKNTAYDVEDVIDMFMYHINSHQIGGGFAWFLHRTIYIPQTLCVRHKIASKLQKINNTIKTISELNQKYHDDVWDTNVLDELKVSLRERYPGSKIKSKFWSKSRSKIILTTRKDDVARHPFIGMQVPSNITQLKNLQTMGTIEADDDLIRQVRSMTQLTTFGISKVKAAN</sequence>
<dbReference type="CDD" id="cd14798">
    <property type="entry name" value="RX-CC_like"/>
    <property type="match status" value="1"/>
</dbReference>
<feature type="domain" description="Disease resistance N-terminal" evidence="4">
    <location>
        <begin position="5"/>
        <end position="87"/>
    </location>
</feature>
<dbReference type="Proteomes" id="UP000237347">
    <property type="component" value="Unassembled WGS sequence"/>
</dbReference>
<comment type="caution">
    <text evidence="5">The sequence shown here is derived from an EMBL/GenBank/DDBJ whole genome shotgun (WGS) entry which is preliminary data.</text>
</comment>
<name>A0AAW0KAQ9_QUESU</name>
<keyword evidence="2" id="KW-0547">Nucleotide-binding</keyword>
<dbReference type="InterPro" id="IPR038005">
    <property type="entry name" value="RX-like_CC"/>
</dbReference>
<reference evidence="5 6" key="1">
    <citation type="journal article" date="2018" name="Sci. Data">
        <title>The draft genome sequence of cork oak.</title>
        <authorList>
            <person name="Ramos A.M."/>
            <person name="Usie A."/>
            <person name="Barbosa P."/>
            <person name="Barros P.M."/>
            <person name="Capote T."/>
            <person name="Chaves I."/>
            <person name="Simoes F."/>
            <person name="Abreu I."/>
            <person name="Carrasquinho I."/>
            <person name="Faro C."/>
            <person name="Guimaraes J.B."/>
            <person name="Mendonca D."/>
            <person name="Nobrega F."/>
            <person name="Rodrigues L."/>
            <person name="Saibo N.J.M."/>
            <person name="Varela M.C."/>
            <person name="Egas C."/>
            <person name="Matos J."/>
            <person name="Miguel C.M."/>
            <person name="Oliveira M.M."/>
            <person name="Ricardo C.P."/>
            <person name="Goncalves S."/>
        </authorList>
    </citation>
    <scope>NUCLEOTIDE SEQUENCE [LARGE SCALE GENOMIC DNA]</scope>
    <source>
        <strain evidence="6">cv. HL8</strain>
    </source>
</reference>
<evidence type="ECO:0000256" key="3">
    <source>
        <dbReference type="ARBA" id="ARBA00022821"/>
    </source>
</evidence>
<dbReference type="PANTHER" id="PTHR19338">
    <property type="entry name" value="TRANSLOCASE OF INNER MITOCHONDRIAL MEMBRANE 13 HOMOLOG"/>
    <property type="match status" value="1"/>
</dbReference>
<dbReference type="GO" id="GO:0000166">
    <property type="term" value="F:nucleotide binding"/>
    <property type="evidence" value="ECO:0007669"/>
    <property type="project" value="UniProtKB-KW"/>
</dbReference>
<dbReference type="Pfam" id="PF18052">
    <property type="entry name" value="Rx_N"/>
    <property type="match status" value="1"/>
</dbReference>
<dbReference type="AlphaFoldDB" id="A0AAW0KAQ9"/>
<evidence type="ECO:0000256" key="1">
    <source>
        <dbReference type="ARBA" id="ARBA00022737"/>
    </source>
</evidence>
<dbReference type="EMBL" id="PKMF04000354">
    <property type="protein sequence ID" value="KAK7836388.1"/>
    <property type="molecule type" value="Genomic_DNA"/>
</dbReference>
<keyword evidence="1" id="KW-0677">Repeat</keyword>
<dbReference type="Gene3D" id="1.20.5.4130">
    <property type="match status" value="1"/>
</dbReference>
<proteinExistence type="predicted"/>